<dbReference type="PANTHER" id="PTHR21152">
    <property type="entry name" value="AMINOTRANSFERASE CLASS V"/>
    <property type="match status" value="1"/>
</dbReference>
<evidence type="ECO:0000256" key="2">
    <source>
        <dbReference type="ARBA" id="ARBA00009236"/>
    </source>
</evidence>
<comment type="cofactor">
    <cofactor evidence="1 8 10">
        <name>pyridoxal 5'-phosphate</name>
        <dbReference type="ChEBI" id="CHEBI:597326"/>
    </cofactor>
</comment>
<evidence type="ECO:0000256" key="5">
    <source>
        <dbReference type="ARBA" id="ARBA00054899"/>
    </source>
</evidence>
<evidence type="ECO:0000256" key="10">
    <source>
        <dbReference type="RuleBase" id="RU004504"/>
    </source>
</evidence>
<gene>
    <name evidence="12" type="ORF">D3Z33_13995</name>
</gene>
<dbReference type="InterPro" id="IPR000192">
    <property type="entry name" value="Aminotrans_V_dom"/>
</dbReference>
<dbReference type="InterPro" id="IPR015422">
    <property type="entry name" value="PyrdxlP-dep_Trfase_small"/>
</dbReference>
<dbReference type="Proteomes" id="UP000467132">
    <property type="component" value="Unassembled WGS sequence"/>
</dbReference>
<comment type="caution">
    <text evidence="12">The sequence shown here is derived from an EMBL/GenBank/DDBJ whole genome shotgun (WGS) entry which is preliminary data.</text>
</comment>
<dbReference type="Gene3D" id="3.90.1150.10">
    <property type="entry name" value="Aspartate Aminotransferase, domain 1"/>
    <property type="match status" value="1"/>
</dbReference>
<dbReference type="FunFam" id="3.40.640.10:FF:000054">
    <property type="entry name" value="Serine--glyoxylate aminotransferase"/>
    <property type="match status" value="1"/>
</dbReference>
<comment type="function">
    <text evidence="5">Soluble hydrogenase catalyzes both production and consumption of hydrogen from suitable artificial electron donors or acceptors. This subunit catalyzes the tritium-exchange activity.</text>
</comment>
<dbReference type="GO" id="GO:0004760">
    <property type="term" value="F:L-serine-pyruvate transaminase activity"/>
    <property type="evidence" value="ECO:0007669"/>
    <property type="project" value="TreeGrafter"/>
</dbReference>
<dbReference type="EMBL" id="QXXA01000017">
    <property type="protein sequence ID" value="NBI07969.1"/>
    <property type="molecule type" value="Genomic_DNA"/>
</dbReference>
<evidence type="ECO:0000256" key="6">
    <source>
        <dbReference type="ARBA" id="ARBA00079151"/>
    </source>
</evidence>
<dbReference type="RefSeq" id="WP_160198433.1">
    <property type="nucleotide sequence ID" value="NZ_QXXA01000017.1"/>
</dbReference>
<dbReference type="Pfam" id="PF00266">
    <property type="entry name" value="Aminotran_5"/>
    <property type="match status" value="1"/>
</dbReference>
<name>A0A845R1V6_9CLOT</name>
<dbReference type="Gene3D" id="3.40.640.10">
    <property type="entry name" value="Type I PLP-dependent aspartate aminotransferase-like (Major domain)"/>
    <property type="match status" value="1"/>
</dbReference>
<evidence type="ECO:0000256" key="3">
    <source>
        <dbReference type="ARBA" id="ARBA00011771"/>
    </source>
</evidence>
<dbReference type="GO" id="GO:0019265">
    <property type="term" value="P:glycine biosynthetic process, by transamination of glyoxylate"/>
    <property type="evidence" value="ECO:0007669"/>
    <property type="project" value="TreeGrafter"/>
</dbReference>
<evidence type="ECO:0000313" key="13">
    <source>
        <dbReference type="Proteomes" id="UP000467132"/>
    </source>
</evidence>
<evidence type="ECO:0000256" key="7">
    <source>
        <dbReference type="PIRSR" id="PIRSR000524-1"/>
    </source>
</evidence>
<evidence type="ECO:0000256" key="8">
    <source>
        <dbReference type="PIRSR" id="PIRSR000524-50"/>
    </source>
</evidence>
<feature type="domain" description="Aminotransferase class V" evidence="11">
    <location>
        <begin position="10"/>
        <end position="329"/>
    </location>
</feature>
<evidence type="ECO:0000256" key="4">
    <source>
        <dbReference type="ARBA" id="ARBA00022898"/>
    </source>
</evidence>
<dbReference type="InterPro" id="IPR015424">
    <property type="entry name" value="PyrdxlP-dep_Trfase"/>
</dbReference>
<feature type="binding site" evidence="7">
    <location>
        <position position="339"/>
    </location>
    <ligand>
        <name>substrate</name>
    </ligand>
</feature>
<organism evidence="12 13">
    <name type="scientific">Senegalia massiliensis</name>
    <dbReference type="NCBI Taxonomy" id="1720316"/>
    <lineage>
        <taxon>Bacteria</taxon>
        <taxon>Bacillati</taxon>
        <taxon>Bacillota</taxon>
        <taxon>Clostridia</taxon>
        <taxon>Eubacteriales</taxon>
        <taxon>Clostridiaceae</taxon>
        <taxon>Senegalia</taxon>
    </lineage>
</organism>
<dbReference type="PROSITE" id="PS00595">
    <property type="entry name" value="AA_TRANSFER_CLASS_5"/>
    <property type="match status" value="1"/>
</dbReference>
<keyword evidence="13" id="KW-1185">Reference proteome</keyword>
<keyword evidence="12" id="KW-0032">Aminotransferase</keyword>
<evidence type="ECO:0000259" key="11">
    <source>
        <dbReference type="Pfam" id="PF00266"/>
    </source>
</evidence>
<dbReference type="PIRSF" id="PIRSF000524">
    <property type="entry name" value="SPT"/>
    <property type="match status" value="1"/>
</dbReference>
<evidence type="ECO:0000256" key="1">
    <source>
        <dbReference type="ARBA" id="ARBA00001933"/>
    </source>
</evidence>
<keyword evidence="4 8" id="KW-0663">Pyridoxal phosphate</keyword>
<feature type="modified residue" description="N6-(pyridoxal phosphate)lysine" evidence="8">
    <location>
        <position position="195"/>
    </location>
</feature>
<protein>
    <recommendedName>
        <fullName evidence="6">Tritium exchange subunit</fullName>
    </recommendedName>
</protein>
<dbReference type="InterPro" id="IPR024169">
    <property type="entry name" value="SP_NH2Trfase/AEP_transaminase"/>
</dbReference>
<sequence length="386" mass="43172">MERRKYLQIPGPTNVPDRILRSLSKPLLNHRGKEFEKLVDYCVKGLKKIYRTENDILIFPSSGSGILEASIVNLFSRGDTIAIVKLGVFSDRMDSIAESHDLNIIPIEKEWGEAVTKSDIKKVLENDKDKEIKAICLPHNETSTGVKNDIKSISEIIKELNHPALIVVDAISSLASLELETDGWNLDVVVSSSQKGLMLPPGLGIVSISKRAWDLIEKSTMSKWYWDFKAVKERMKGNQFPYTPSTSLLFGLKESIDMLLDEGLENVWNRHGLMTTAIRNSSKAMGLKLLARDKDASNTVTAIFLPKGIKYIDLARVLSEDYNIIIGGGLKKLREKIFRIGHLGSLHHVEVYGIMGALEMALYKLEYEVELGTAAKSVAETFLEDK</sequence>
<accession>A0A845R1V6</accession>
<dbReference type="PANTHER" id="PTHR21152:SF40">
    <property type="entry name" value="ALANINE--GLYOXYLATE AMINOTRANSFERASE"/>
    <property type="match status" value="1"/>
</dbReference>
<proteinExistence type="inferred from homology"/>
<dbReference type="SUPFAM" id="SSF53383">
    <property type="entry name" value="PLP-dependent transferases"/>
    <property type="match status" value="1"/>
</dbReference>
<comment type="subunit">
    <text evidence="3">Heterodimer of a large and a small subunit.</text>
</comment>
<reference evidence="12 13" key="1">
    <citation type="submission" date="2018-08" db="EMBL/GenBank/DDBJ databases">
        <title>Murine metabolic-syndrome-specific gut microbial biobank.</title>
        <authorList>
            <person name="Liu C."/>
        </authorList>
    </citation>
    <scope>NUCLEOTIDE SEQUENCE [LARGE SCALE GENOMIC DNA]</scope>
    <source>
        <strain evidence="12 13">583</strain>
    </source>
</reference>
<dbReference type="OrthoDB" id="389074at2"/>
<comment type="similarity">
    <text evidence="2 9">Belongs to the class-V pyridoxal-phosphate-dependent aminotransferase family.</text>
</comment>
<dbReference type="InterPro" id="IPR015421">
    <property type="entry name" value="PyrdxlP-dep_Trfase_major"/>
</dbReference>
<dbReference type="AlphaFoldDB" id="A0A845R1V6"/>
<evidence type="ECO:0000313" key="12">
    <source>
        <dbReference type="EMBL" id="NBI07969.1"/>
    </source>
</evidence>
<dbReference type="GO" id="GO:0008453">
    <property type="term" value="F:alanine-glyoxylate transaminase activity"/>
    <property type="evidence" value="ECO:0007669"/>
    <property type="project" value="TreeGrafter"/>
</dbReference>
<dbReference type="InterPro" id="IPR020578">
    <property type="entry name" value="Aminotrans_V_PyrdxlP_BS"/>
</dbReference>
<evidence type="ECO:0000256" key="9">
    <source>
        <dbReference type="RuleBase" id="RU004075"/>
    </source>
</evidence>
<keyword evidence="12" id="KW-0808">Transferase</keyword>